<reference evidence="5 6" key="1">
    <citation type="journal article" date="2019" name="Int. J. Syst. Evol. Microbiol.">
        <title>The Global Catalogue of Microorganisms (GCM) 10K type strain sequencing project: providing services to taxonomists for standard genome sequencing and annotation.</title>
        <authorList>
            <consortium name="The Broad Institute Genomics Platform"/>
            <consortium name="The Broad Institute Genome Sequencing Center for Infectious Disease"/>
            <person name="Wu L."/>
            <person name="Ma J."/>
        </authorList>
    </citation>
    <scope>NUCLEOTIDE SEQUENCE [LARGE SCALE GENOMIC DNA]</scope>
    <source>
        <strain evidence="5 6">JCM 7356</strain>
    </source>
</reference>
<keyword evidence="6" id="KW-1185">Reference proteome</keyword>
<name>A0ABN3DVQ8_9ACTN</name>
<dbReference type="Proteomes" id="UP001500305">
    <property type="component" value="Unassembled WGS sequence"/>
</dbReference>
<dbReference type="EMBL" id="BAAATR010000009">
    <property type="protein sequence ID" value="GAA2242739.1"/>
    <property type="molecule type" value="Genomic_DNA"/>
</dbReference>
<gene>
    <name evidence="5" type="ORF">GCM10010430_25420</name>
</gene>
<dbReference type="InterPro" id="IPR038261">
    <property type="entry name" value="GPP34-like_sf"/>
</dbReference>
<evidence type="ECO:0000256" key="4">
    <source>
        <dbReference type="ARBA" id="ARBA00023136"/>
    </source>
</evidence>
<dbReference type="Gene3D" id="1.10.3630.10">
    <property type="entry name" value="yeast vps74-n-term truncation variant domain like"/>
    <property type="match status" value="1"/>
</dbReference>
<protein>
    <submittedName>
        <fullName evidence="5">GPP34 family phosphoprotein</fullName>
    </submittedName>
</protein>
<proteinExistence type="predicted"/>
<dbReference type="InterPro" id="IPR008628">
    <property type="entry name" value="GPP34-like"/>
</dbReference>
<keyword evidence="2" id="KW-0333">Golgi apparatus</keyword>
<evidence type="ECO:0000256" key="3">
    <source>
        <dbReference type="ARBA" id="ARBA00023121"/>
    </source>
</evidence>
<sequence>MELPETLAGKLYLLAYDPERERLTCRRNLDFLMRAAMLTDLLRRGLLREDGRTAAAVGIVPAGLDPLLADLWRQIHDGRTRSWQLWIGWRRHRTARTVRDGLAAAGWITVEEHRVLGLFPAARITLREPRVRKALEAAVSSALRGPLSRVDPDDAALVALADAAQLRTVLTWRQRREFRSRIEKLAPAAGPVPRALRRAIQSRDAMTAS</sequence>
<evidence type="ECO:0000313" key="5">
    <source>
        <dbReference type="EMBL" id="GAA2242739.1"/>
    </source>
</evidence>
<evidence type="ECO:0000256" key="2">
    <source>
        <dbReference type="ARBA" id="ARBA00023034"/>
    </source>
</evidence>
<comment type="subcellular location">
    <subcellularLocation>
        <location evidence="1">Golgi apparatus membrane</location>
        <topology evidence="1">Peripheral membrane protein</topology>
        <orientation evidence="1">Cytoplasmic side</orientation>
    </subcellularLocation>
</comment>
<keyword evidence="4" id="KW-0472">Membrane</keyword>
<evidence type="ECO:0000256" key="1">
    <source>
        <dbReference type="ARBA" id="ARBA00004255"/>
    </source>
</evidence>
<dbReference type="Pfam" id="PF05719">
    <property type="entry name" value="GPP34"/>
    <property type="match status" value="1"/>
</dbReference>
<keyword evidence="3" id="KW-0446">Lipid-binding</keyword>
<evidence type="ECO:0000313" key="6">
    <source>
        <dbReference type="Proteomes" id="UP001500305"/>
    </source>
</evidence>
<dbReference type="RefSeq" id="WP_344636422.1">
    <property type="nucleotide sequence ID" value="NZ_BAAATR010000009.1"/>
</dbReference>
<comment type="caution">
    <text evidence="5">The sequence shown here is derived from an EMBL/GenBank/DDBJ whole genome shotgun (WGS) entry which is preliminary data.</text>
</comment>
<accession>A0ABN3DVQ8</accession>
<organism evidence="5 6">
    <name type="scientific">Kitasatospora cystarginea</name>
    <dbReference type="NCBI Taxonomy" id="58350"/>
    <lineage>
        <taxon>Bacteria</taxon>
        <taxon>Bacillati</taxon>
        <taxon>Actinomycetota</taxon>
        <taxon>Actinomycetes</taxon>
        <taxon>Kitasatosporales</taxon>
        <taxon>Streptomycetaceae</taxon>
        <taxon>Kitasatospora</taxon>
    </lineage>
</organism>